<dbReference type="AlphaFoldDB" id="A0A2M8S1A2"/>
<protein>
    <submittedName>
        <fullName evidence="2">Uncharacterized protein</fullName>
    </submittedName>
</protein>
<feature type="transmembrane region" description="Helical" evidence="1">
    <location>
        <begin position="75"/>
        <end position="96"/>
    </location>
</feature>
<dbReference type="PIRSF" id="PIRSF004923">
    <property type="entry name" value="RseC"/>
    <property type="match status" value="1"/>
</dbReference>
<proteinExistence type="predicted"/>
<evidence type="ECO:0000313" key="3">
    <source>
        <dbReference type="Proteomes" id="UP000229329"/>
    </source>
</evidence>
<evidence type="ECO:0000256" key="1">
    <source>
        <dbReference type="SAM" id="Phobius"/>
    </source>
</evidence>
<keyword evidence="1" id="KW-0812">Transmembrane</keyword>
<dbReference type="InterPro" id="IPR007359">
    <property type="entry name" value="SigmaE_reg_RseC_MucC"/>
</dbReference>
<feature type="transmembrane region" description="Helical" evidence="1">
    <location>
        <begin position="108"/>
        <end position="126"/>
    </location>
</feature>
<name>A0A2M8S1A2_9PAST</name>
<dbReference type="Pfam" id="PF04246">
    <property type="entry name" value="RseC_MucC"/>
    <property type="match status" value="1"/>
</dbReference>
<organism evidence="2 3">
    <name type="scientific">Conservatibacter flavescens</name>
    <dbReference type="NCBI Taxonomy" id="28161"/>
    <lineage>
        <taxon>Bacteria</taxon>
        <taxon>Pseudomonadati</taxon>
        <taxon>Pseudomonadota</taxon>
        <taxon>Gammaproteobacteria</taxon>
        <taxon>Pasteurellales</taxon>
        <taxon>Pasteurellaceae</taxon>
        <taxon>Conservatibacter</taxon>
    </lineage>
</organism>
<accession>A0A2M8S1A2</accession>
<comment type="caution">
    <text evidence="2">The sequence shown here is derived from an EMBL/GenBank/DDBJ whole genome shotgun (WGS) entry which is preliminary data.</text>
</comment>
<dbReference type="EMBL" id="PHHA01000020">
    <property type="protein sequence ID" value="PJG84917.1"/>
    <property type="molecule type" value="Genomic_DNA"/>
</dbReference>
<keyword evidence="3" id="KW-1185">Reference proteome</keyword>
<dbReference type="InterPro" id="IPR026268">
    <property type="entry name" value="RseC"/>
</dbReference>
<dbReference type="OrthoDB" id="9795854at2"/>
<keyword evidence="1" id="KW-0472">Membrane</keyword>
<sequence>MLTETAVVVAYEKGVATVQCQTQSACGSCVARKGCGTSVLSELTGEKGNHLLSVESLMPLKVGQRVQIGLEEKSLIITALLMYIVPLLTLLATTFLTDGIFDNELVRAMIIFMTTAIAFIAVRYYSKQLNKKPAYKPVLLRVL</sequence>
<evidence type="ECO:0000313" key="2">
    <source>
        <dbReference type="EMBL" id="PJG84917.1"/>
    </source>
</evidence>
<dbReference type="PANTHER" id="PTHR35867">
    <property type="entry name" value="PROTEIN RSEC"/>
    <property type="match status" value="1"/>
</dbReference>
<dbReference type="RefSeq" id="WP_100289194.1">
    <property type="nucleotide sequence ID" value="NZ_PHHA01000020.1"/>
</dbReference>
<dbReference type="Proteomes" id="UP000229329">
    <property type="component" value="Unassembled WGS sequence"/>
</dbReference>
<gene>
    <name evidence="2" type="ORF">CVP05_08755</name>
</gene>
<reference evidence="2 3" key="1">
    <citation type="submission" date="2017-11" db="EMBL/GenBank/DDBJ databases">
        <title>Reclassification of Bisgaard taxon 7 as Conservatibacter flavescens gen. nov., sp. nov.</title>
        <authorList>
            <person name="Christensen H."/>
        </authorList>
    </citation>
    <scope>NUCLEOTIDE SEQUENCE [LARGE SCALE GENOMIC DNA]</scope>
    <source>
        <strain evidence="2 3">7_4</strain>
    </source>
</reference>
<keyword evidence="1" id="KW-1133">Transmembrane helix</keyword>
<dbReference type="PANTHER" id="PTHR35867:SF1">
    <property type="entry name" value="PROTEIN RSEC"/>
    <property type="match status" value="1"/>
</dbReference>